<organism evidence="1 2">
    <name type="scientific">Bradymonas sediminis</name>
    <dbReference type="NCBI Taxonomy" id="1548548"/>
    <lineage>
        <taxon>Bacteria</taxon>
        <taxon>Deltaproteobacteria</taxon>
        <taxon>Bradymonadales</taxon>
        <taxon>Bradymonadaceae</taxon>
        <taxon>Bradymonas</taxon>
    </lineage>
</organism>
<accession>A0A2Z4FNV4</accession>
<sequence>MMPHDLLATVTPAFISNIFEFFFLTEAGYISLLVIVCAAVFYFISWMDRRREKCWRRVGESRGLRYDDSGSYPKLGGTINGVTVVAEVIRVQKNYAVRVTARPSTTLPEGLFIRPEGLFQKVGKALGGEDIQVGDLQLDKRYIFQGQDPIKTRELIKHPAVKDALLSLQKHTDSMRVEQGVVYLREPEQGRSEARLTRYIDQIVAIAAAFDKAASDLAKPDTPPALPPEALASNSGEPGDWW</sequence>
<dbReference type="AlphaFoldDB" id="A0A2Z4FNV4"/>
<dbReference type="Proteomes" id="UP000249799">
    <property type="component" value="Chromosome"/>
</dbReference>
<proteinExistence type="predicted"/>
<dbReference type="OrthoDB" id="262374at2"/>
<protein>
    <submittedName>
        <fullName evidence="1">Uncharacterized protein</fullName>
    </submittedName>
</protein>
<dbReference type="RefSeq" id="WP_111335810.1">
    <property type="nucleotide sequence ID" value="NZ_CP030032.1"/>
</dbReference>
<evidence type="ECO:0000313" key="1">
    <source>
        <dbReference type="EMBL" id="AWV90388.1"/>
    </source>
</evidence>
<reference evidence="1 2" key="1">
    <citation type="submission" date="2018-06" db="EMBL/GenBank/DDBJ databases">
        <title>Lujinxingia sediminis gen. nov. sp. nov., a new facultative anaerobic member of the class Deltaproteobacteria, and proposal of Lujinxingaceae fam. nov.</title>
        <authorList>
            <person name="Guo L.-Y."/>
            <person name="Li C.-M."/>
            <person name="Wang S."/>
            <person name="Du Z.-J."/>
        </authorList>
    </citation>
    <scope>NUCLEOTIDE SEQUENCE [LARGE SCALE GENOMIC DNA]</scope>
    <source>
        <strain evidence="1 2">FA350</strain>
    </source>
</reference>
<dbReference type="KEGG" id="bsed:DN745_14040"/>
<dbReference type="EMBL" id="CP030032">
    <property type="protein sequence ID" value="AWV90388.1"/>
    <property type="molecule type" value="Genomic_DNA"/>
</dbReference>
<gene>
    <name evidence="1" type="ORF">DN745_14040</name>
</gene>
<name>A0A2Z4FNV4_9DELT</name>
<evidence type="ECO:0000313" key="2">
    <source>
        <dbReference type="Proteomes" id="UP000249799"/>
    </source>
</evidence>
<keyword evidence="2" id="KW-1185">Reference proteome</keyword>